<feature type="region of interest" description="Disordered" evidence="4">
    <location>
        <begin position="1198"/>
        <end position="1246"/>
    </location>
</feature>
<dbReference type="GO" id="GO:0005730">
    <property type="term" value="C:nucleolus"/>
    <property type="evidence" value="ECO:0007669"/>
    <property type="project" value="InterPro"/>
</dbReference>
<comment type="similarity">
    <text evidence="2">Belongs to the MYBBP1A family.</text>
</comment>
<evidence type="ECO:0000256" key="3">
    <source>
        <dbReference type="ARBA" id="ARBA00023242"/>
    </source>
</evidence>
<accession>V5F327</accession>
<keyword evidence="6" id="KW-1185">Reference proteome</keyword>
<dbReference type="STRING" id="1365824.V5F327"/>
<gene>
    <name evidence="5" type="ORF">PSEUBRA_SCAF1g00351</name>
</gene>
<feature type="compositionally biased region" description="Acidic residues" evidence="4">
    <location>
        <begin position="754"/>
        <end position="777"/>
    </location>
</feature>
<reference evidence="6" key="1">
    <citation type="journal article" date="2013" name="Genome Announc.">
        <title>Draft genome sequence of Pseudozyma brasiliensis sp. nov. strain GHG001, a high producer of endo-1,4-xylanase isolated from an insect pest of sugarcane.</title>
        <authorList>
            <person name="Oliveira J.V.D.C."/>
            <person name="dos Santos R.A.C."/>
            <person name="Borges T.A."/>
            <person name="Riano-Pachon D.M."/>
            <person name="Goldman G.H."/>
        </authorList>
    </citation>
    <scope>NUCLEOTIDE SEQUENCE [LARGE SCALE GENOMIC DNA]</scope>
    <source>
        <strain evidence="6">GHG001</strain>
    </source>
</reference>
<dbReference type="RefSeq" id="XP_016294883.1">
    <property type="nucleotide sequence ID" value="XM_016435913.1"/>
</dbReference>
<dbReference type="eggNOG" id="KOG1926">
    <property type="taxonomic scope" value="Eukaryota"/>
</dbReference>
<evidence type="ECO:0000256" key="2">
    <source>
        <dbReference type="ARBA" id="ARBA00006809"/>
    </source>
</evidence>
<dbReference type="GO" id="GO:0000182">
    <property type="term" value="F:rDNA binding"/>
    <property type="evidence" value="ECO:0007669"/>
    <property type="project" value="TreeGrafter"/>
</dbReference>
<feature type="compositionally biased region" description="Acidic residues" evidence="4">
    <location>
        <begin position="54"/>
        <end position="65"/>
    </location>
</feature>
<evidence type="ECO:0000313" key="5">
    <source>
        <dbReference type="EMBL" id="EST09894.1"/>
    </source>
</evidence>
<dbReference type="Pfam" id="PF04931">
    <property type="entry name" value="DNA_pol_phi"/>
    <property type="match status" value="1"/>
</dbReference>
<dbReference type="Proteomes" id="UP000019377">
    <property type="component" value="Unassembled WGS sequence"/>
</dbReference>
<evidence type="ECO:0000256" key="4">
    <source>
        <dbReference type="SAM" id="MobiDB-lite"/>
    </source>
</evidence>
<dbReference type="GeneID" id="27418542"/>
<feature type="compositionally biased region" description="Basic and acidic residues" evidence="4">
    <location>
        <begin position="1210"/>
        <end position="1223"/>
    </location>
</feature>
<dbReference type="InterPro" id="IPR007015">
    <property type="entry name" value="DNA_pol_V/MYBBP1A"/>
</dbReference>
<dbReference type="PANTHER" id="PTHR13213">
    <property type="entry name" value="MYB-BINDING PROTEIN 1A FAMILY MEMBER"/>
    <property type="match status" value="1"/>
</dbReference>
<dbReference type="InterPro" id="IPR016024">
    <property type="entry name" value="ARM-type_fold"/>
</dbReference>
<evidence type="ECO:0008006" key="7">
    <source>
        <dbReference type="Google" id="ProtNLM"/>
    </source>
</evidence>
<dbReference type="OMA" id="VWKHDDP"/>
<dbReference type="EMBL" id="KI545851">
    <property type="protein sequence ID" value="EST09894.1"/>
    <property type="molecule type" value="Genomic_DNA"/>
</dbReference>
<organism evidence="5 6">
    <name type="scientific">Kalmanozyma brasiliensis (strain GHG001)</name>
    <name type="common">Yeast</name>
    <name type="synonym">Pseudozyma brasiliensis</name>
    <dbReference type="NCBI Taxonomy" id="1365824"/>
    <lineage>
        <taxon>Eukaryota</taxon>
        <taxon>Fungi</taxon>
        <taxon>Dikarya</taxon>
        <taxon>Basidiomycota</taxon>
        <taxon>Ustilaginomycotina</taxon>
        <taxon>Ustilaginomycetes</taxon>
        <taxon>Ustilaginales</taxon>
        <taxon>Ustilaginaceae</taxon>
        <taxon>Kalmanozyma</taxon>
    </lineage>
</organism>
<evidence type="ECO:0000256" key="1">
    <source>
        <dbReference type="ARBA" id="ARBA00004123"/>
    </source>
</evidence>
<feature type="compositionally biased region" description="Acidic residues" evidence="4">
    <location>
        <begin position="831"/>
        <end position="850"/>
    </location>
</feature>
<sequence>MNGNNLQLFWEIASSNQDARLTSANQLVEELLSQQDVLASSSKITLDLPSTTESTDDDDQDMDDPLTVDEQEAESVEEALGNRTVADLMYALRRLLRGLASPRESSRLGFAVVLTELLSRIRYAVSAKEILTLVLKYSNPQVAASRQEQKDFMFAKLFGIMSLVQSELLVQPSATISDFKRSMSILIALSSDKPWMAESCAWVMVQAVAQLQRADVEIEWSQAAQSWMTEQISSTKELSPEKLAVMLQLSHGAGADFFQTVALPSMRKEHPLSTANLASLARVLKEAIPSENEATATAGARSRWQAKIHFVWDLILDVFFDSTSSAETRIASFPDFYRVVVDETLFAAASSHDRKSWGFQVFQRALPRANDTDKPMLFTPNFMRTLINQLGNRDRLLHRAAVKATETIQDVVKQQPHLGFVLVTQLIGKNGHQNFDSITKTKTVEQVLSSLDIDRVREYVKHLGEIICQGIDTEDEDELTEINNRRKWALDQLLFLVRTPTVPKDDQLLVDVLTFLAAHGYYTMQKPLKKRFLLERLPTPAFTDSLKQVTRSRFLSSVSELAKQAPPTGASVAGKKTPGVAQDGQLWLAKAHDVLLQLEKDKSFKSIFDHDDEIAAKLADGVRCLDKVRKFEAKSTDADVKERARAFQSLLLSALLVSADAADGASDLVEPLCACADKLFPAPSAASSRKGKQVEDQSEVTGVELLCDCLLSFLELSSAFLRTSATNAFEAFTQDMTKGSIGLLLSHLRTADEVAQDADEDEDEDMDDEEASDEVEEDGKPRASDTSATSDDDDESDADADQEDEDDEDQEVDEELRARVRAVLKESGMADPDDAAQDGEDDEDEAEDAQSDAGSESSVEFSDLGDDEMMLLDDKLAEVFRQRVSASRGQKEAKQEAIALRFKVLELVEVFARKQPQSPLMLDLIEPLYDLWSNRDEDTEQLATKARTLLLSRISKAKTVPDDFDADHVATLLQRMHTEARESQSNDVSNVSQAINLYLTKVALSKSGDDVKAALGGKLVEIYRESLLDYLMRKSSRLRHEFLIDAFRRFPMLGWELRSELLDNCRPGAATRAFRQVQVMSMLQAVLTQIAQRPEKGEVLGFVPEISSCFVQIITDSCDAASTSALSSNHMKDTIKFVLQAARISSRIEPGANDKLQGAWKVVKLQDAADKLQSSERFKASTSIHDLMKQLIKVLQPDATGADGKKKKNNKDGGKNDKKRAAEESTPIKVNGKSPSPAKKVKATSK</sequence>
<dbReference type="PANTHER" id="PTHR13213:SF2">
    <property type="entry name" value="MYB-BINDING PROTEIN 1A"/>
    <property type="match status" value="1"/>
</dbReference>
<feature type="region of interest" description="Disordered" evidence="4">
    <location>
        <begin position="753"/>
        <end position="864"/>
    </location>
</feature>
<protein>
    <recommendedName>
        <fullName evidence="7">DNA polymerase V</fullName>
    </recommendedName>
</protein>
<name>V5F327_KALBG</name>
<evidence type="ECO:0000313" key="6">
    <source>
        <dbReference type="Proteomes" id="UP000019377"/>
    </source>
</evidence>
<dbReference type="AlphaFoldDB" id="V5F327"/>
<dbReference type="OrthoDB" id="342531at2759"/>
<proteinExistence type="inferred from homology"/>
<dbReference type="GO" id="GO:0006355">
    <property type="term" value="P:regulation of DNA-templated transcription"/>
    <property type="evidence" value="ECO:0007669"/>
    <property type="project" value="InterPro"/>
</dbReference>
<dbReference type="HOGENOM" id="CLU_005212_0_0_1"/>
<dbReference type="SUPFAM" id="SSF48371">
    <property type="entry name" value="ARM repeat"/>
    <property type="match status" value="1"/>
</dbReference>
<feature type="region of interest" description="Disordered" evidence="4">
    <location>
        <begin position="45"/>
        <end position="65"/>
    </location>
</feature>
<comment type="subcellular location">
    <subcellularLocation>
        <location evidence="1">Nucleus</location>
    </subcellularLocation>
</comment>
<feature type="compositionally biased region" description="Acidic residues" evidence="4">
    <location>
        <begin position="790"/>
        <end position="814"/>
    </location>
</feature>
<keyword evidence="3" id="KW-0539">Nucleus</keyword>